<reference evidence="3 4" key="1">
    <citation type="journal article" date="2024" name="Nat. Commun.">
        <title>Phylogenomics reveals the evolutionary origins of lichenization in chlorophyte algae.</title>
        <authorList>
            <person name="Puginier C."/>
            <person name="Libourel C."/>
            <person name="Otte J."/>
            <person name="Skaloud P."/>
            <person name="Haon M."/>
            <person name="Grisel S."/>
            <person name="Petersen M."/>
            <person name="Berrin J.G."/>
            <person name="Delaux P.M."/>
            <person name="Dal Grande F."/>
            <person name="Keller J."/>
        </authorList>
    </citation>
    <scope>NUCLEOTIDE SEQUENCE [LARGE SCALE GENOMIC DNA]</scope>
    <source>
        <strain evidence="3 4">SAG 216-7</strain>
    </source>
</reference>
<feature type="region of interest" description="Disordered" evidence="1">
    <location>
        <begin position="49"/>
        <end position="87"/>
    </location>
</feature>
<feature type="domain" description="SAP" evidence="2">
    <location>
        <begin position="170"/>
        <end position="204"/>
    </location>
</feature>
<dbReference type="EMBL" id="JALJOT010000003">
    <property type="protein sequence ID" value="KAK9916897.1"/>
    <property type="molecule type" value="Genomic_DNA"/>
</dbReference>
<accession>A0ABR2YYF4</accession>
<dbReference type="Gene3D" id="1.10.720.30">
    <property type="entry name" value="SAP domain"/>
    <property type="match status" value="1"/>
</dbReference>
<dbReference type="SMART" id="SM00513">
    <property type="entry name" value="SAP"/>
    <property type="match status" value="1"/>
</dbReference>
<dbReference type="Proteomes" id="UP001491310">
    <property type="component" value="Unassembled WGS sequence"/>
</dbReference>
<dbReference type="SUPFAM" id="SSF68906">
    <property type="entry name" value="SAP domain"/>
    <property type="match status" value="1"/>
</dbReference>
<evidence type="ECO:0000313" key="3">
    <source>
        <dbReference type="EMBL" id="KAK9916897.1"/>
    </source>
</evidence>
<dbReference type="InterPro" id="IPR003034">
    <property type="entry name" value="SAP_dom"/>
</dbReference>
<proteinExistence type="predicted"/>
<feature type="compositionally biased region" description="Basic and acidic residues" evidence="1">
    <location>
        <begin position="1"/>
        <end position="12"/>
    </location>
</feature>
<name>A0ABR2YYF4_9CHLO</name>
<protein>
    <recommendedName>
        <fullName evidence="2">SAP domain-containing protein</fullName>
    </recommendedName>
</protein>
<gene>
    <name evidence="3" type="ORF">WJX75_008476</name>
</gene>
<organism evidence="3 4">
    <name type="scientific">Coccomyxa subellipsoidea</name>
    <dbReference type="NCBI Taxonomy" id="248742"/>
    <lineage>
        <taxon>Eukaryota</taxon>
        <taxon>Viridiplantae</taxon>
        <taxon>Chlorophyta</taxon>
        <taxon>core chlorophytes</taxon>
        <taxon>Trebouxiophyceae</taxon>
        <taxon>Trebouxiophyceae incertae sedis</taxon>
        <taxon>Coccomyxaceae</taxon>
        <taxon>Coccomyxa</taxon>
    </lineage>
</organism>
<comment type="caution">
    <text evidence="3">The sequence shown here is derived from an EMBL/GenBank/DDBJ whole genome shotgun (WGS) entry which is preliminary data.</text>
</comment>
<dbReference type="InterPro" id="IPR036361">
    <property type="entry name" value="SAP_dom_sf"/>
</dbReference>
<evidence type="ECO:0000259" key="2">
    <source>
        <dbReference type="PROSITE" id="PS50800"/>
    </source>
</evidence>
<dbReference type="PROSITE" id="PS50800">
    <property type="entry name" value="SAP"/>
    <property type="match status" value="1"/>
</dbReference>
<evidence type="ECO:0000256" key="1">
    <source>
        <dbReference type="SAM" id="MobiDB-lite"/>
    </source>
</evidence>
<dbReference type="Pfam" id="PF02037">
    <property type="entry name" value="SAP"/>
    <property type="match status" value="1"/>
</dbReference>
<evidence type="ECO:0000313" key="4">
    <source>
        <dbReference type="Proteomes" id="UP001491310"/>
    </source>
</evidence>
<keyword evidence="4" id="KW-1185">Reference proteome</keyword>
<feature type="region of interest" description="Disordered" evidence="1">
    <location>
        <begin position="1"/>
        <end position="27"/>
    </location>
</feature>
<sequence length="208" mass="21656">MRENASDPRMEAACDSGTKQDGAPAIQAPKVCAKPALAVRKRPGYALTAQAPPKQLLKTAAAPKQSMRAPPVQTGRPSAKPSAKPAVTPVPQIADHRQPQMIAKQGAAVCADAASPAAPFAKKGAQQGHADEAGAAAVAAKAPRNRTKAGDLDVAAVETKVMAKHAEQQLEKLSIPEIKCFLKAKKLPVGGKKGDLLERLVKFLNESV</sequence>